<feature type="domain" description="C2H2-type" evidence="2">
    <location>
        <begin position="8"/>
        <end position="32"/>
    </location>
</feature>
<organism evidence="3 4">
    <name type="scientific">Marasmius crinis-equi</name>
    <dbReference type="NCBI Taxonomy" id="585013"/>
    <lineage>
        <taxon>Eukaryota</taxon>
        <taxon>Fungi</taxon>
        <taxon>Dikarya</taxon>
        <taxon>Basidiomycota</taxon>
        <taxon>Agaricomycotina</taxon>
        <taxon>Agaricomycetes</taxon>
        <taxon>Agaricomycetidae</taxon>
        <taxon>Agaricales</taxon>
        <taxon>Marasmiineae</taxon>
        <taxon>Marasmiaceae</taxon>
        <taxon>Marasmius</taxon>
    </lineage>
</organism>
<comment type="caution">
    <text evidence="3">The sequence shown here is derived from an EMBL/GenBank/DDBJ whole genome shotgun (WGS) entry which is preliminary data.</text>
</comment>
<feature type="region of interest" description="Disordered" evidence="1">
    <location>
        <begin position="47"/>
        <end position="131"/>
    </location>
</feature>
<sequence length="906" mass="102477">MSGRRIPCRYEGCTRTFALEGHCTRHINSGIHKDGYLRVRGLQPKANASVAPQATPADTIDWADDDLPPETSLFDDSFPTGTPPSSPSLPSAQIPNGQKKYHPILTSEKCDADGRPLPHNTPPQSPPDVDNPWEPFLGEASYRLADTLFTKAALSGSLLNELLDIWALDIQSRFEDDSGAPFGTQQHLYETIDAIQHGGVRWQCFETQVDVPLVGDVPDYLKTPYQVWYRDPDKVLANILSNPDFANDFDPAPYVHIATNGKRCWSDFMSGNYAFGHATKIYEEEGDITEGAMYCGVMLSANKTTVSVATGNVEYHPLYMSIGNLHNSARRGYRGGVALLGFLAIPKAGRKHDNGPEFRTFKKRLYHSSIAAILSSLKPAMTVPVVRLCPDGYYRRIIYDLAAFIADYPEQVLLAGIVQGWCPRCSASSANLDDPGSEPRTRRWTRSLLEEYSDDGDILWDVFGLDNDILPFTHYFPRADIHEIITADILHQVVKGCFKDMLVEWVLQYIKERNSKERAEAIIDDIDRRIAVVPSFPGLRRFPHGRRFKQWTGDDSKALMKAVQTAVDRFHDLRSVFIKEGIRTHFSIPRMHSMAHYPHLIMAFGAPNGVCSSITESRHITAVKKPWRRSNRNNPLSQILLTNQQLDKFTALRSRLAERKLIPPVHVPPRMDAFDIEEDDEGAEDSERLQAEVKLAKTRAEHIRHPELLWLTRQFLHEQIYGTSPDDIPLDELPEIHGKVDIFHSAVAKFFAPSDTAGIRGMHRERIRACPSYFGSPRFDMVAVLIDHSRKGFQGMSAARIIRFFSFKDEGTSYQCALVHWFNTYGRSRDTETGMWVVQPAYRDAARRRPHLAVIHVDTLFRGLHLVPMYGSQPVPSAVKFHQSLDLYTAFYVNKYADYHANETIN</sequence>
<evidence type="ECO:0000313" key="4">
    <source>
        <dbReference type="Proteomes" id="UP001465976"/>
    </source>
</evidence>
<dbReference type="InterPro" id="IPR013087">
    <property type="entry name" value="Znf_C2H2_type"/>
</dbReference>
<reference evidence="3 4" key="1">
    <citation type="submission" date="2024-02" db="EMBL/GenBank/DDBJ databases">
        <title>A draft genome for the cacao thread blight pathogen Marasmius crinis-equi.</title>
        <authorList>
            <person name="Cohen S.P."/>
            <person name="Baruah I.K."/>
            <person name="Amoako-Attah I."/>
            <person name="Bukari Y."/>
            <person name="Meinhardt L.W."/>
            <person name="Bailey B.A."/>
        </authorList>
    </citation>
    <scope>NUCLEOTIDE SEQUENCE [LARGE SCALE GENOMIC DNA]</scope>
    <source>
        <strain evidence="3 4">GH-76</strain>
    </source>
</reference>
<evidence type="ECO:0000313" key="3">
    <source>
        <dbReference type="EMBL" id="KAL0564347.1"/>
    </source>
</evidence>
<name>A0ABR3EN85_9AGAR</name>
<dbReference type="EMBL" id="JBAHYK010002835">
    <property type="protein sequence ID" value="KAL0564347.1"/>
    <property type="molecule type" value="Genomic_DNA"/>
</dbReference>
<dbReference type="InterPro" id="IPR041078">
    <property type="entry name" value="Plavaka"/>
</dbReference>
<proteinExistence type="predicted"/>
<accession>A0ABR3EN85</accession>
<evidence type="ECO:0000259" key="2">
    <source>
        <dbReference type="PROSITE" id="PS00028"/>
    </source>
</evidence>
<keyword evidence="4" id="KW-1185">Reference proteome</keyword>
<dbReference type="PROSITE" id="PS00028">
    <property type="entry name" value="ZINC_FINGER_C2H2_1"/>
    <property type="match status" value="1"/>
</dbReference>
<gene>
    <name evidence="3" type="ORF">V5O48_017700</name>
</gene>
<dbReference type="Pfam" id="PF18759">
    <property type="entry name" value="Plavaka"/>
    <property type="match status" value="1"/>
</dbReference>
<dbReference type="Proteomes" id="UP001465976">
    <property type="component" value="Unassembled WGS sequence"/>
</dbReference>
<evidence type="ECO:0000256" key="1">
    <source>
        <dbReference type="SAM" id="MobiDB-lite"/>
    </source>
</evidence>
<protein>
    <recommendedName>
        <fullName evidence="2">C2H2-type domain-containing protein</fullName>
    </recommendedName>
</protein>